<evidence type="ECO:0000313" key="8">
    <source>
        <dbReference type="Proteomes" id="UP000321058"/>
    </source>
</evidence>
<keyword evidence="3" id="KW-0238">DNA-binding</keyword>
<dbReference type="OrthoDB" id="9794694at2"/>
<evidence type="ECO:0000259" key="6">
    <source>
        <dbReference type="PROSITE" id="PS50931"/>
    </source>
</evidence>
<evidence type="ECO:0000256" key="1">
    <source>
        <dbReference type="ARBA" id="ARBA00009437"/>
    </source>
</evidence>
<keyword evidence="8" id="KW-1185">Reference proteome</keyword>
<dbReference type="SUPFAM" id="SSF46785">
    <property type="entry name" value="Winged helix' DNA-binding domain"/>
    <property type="match status" value="1"/>
</dbReference>
<comment type="caution">
    <text evidence="7">The sequence shown here is derived from an EMBL/GenBank/DDBJ whole genome shotgun (WGS) entry which is preliminary data.</text>
</comment>
<accession>A0A512NBE9</accession>
<comment type="similarity">
    <text evidence="1">Belongs to the LysR transcriptional regulatory family.</text>
</comment>
<dbReference type="SUPFAM" id="SSF53850">
    <property type="entry name" value="Periplasmic binding protein-like II"/>
    <property type="match status" value="1"/>
</dbReference>
<evidence type="ECO:0000313" key="7">
    <source>
        <dbReference type="EMBL" id="GEP56269.1"/>
    </source>
</evidence>
<dbReference type="GO" id="GO:0043565">
    <property type="term" value="F:sequence-specific DNA binding"/>
    <property type="evidence" value="ECO:0007669"/>
    <property type="project" value="TreeGrafter"/>
</dbReference>
<evidence type="ECO:0000256" key="5">
    <source>
        <dbReference type="SAM" id="MobiDB-lite"/>
    </source>
</evidence>
<name>A0A512NBE9_9HYPH</name>
<protein>
    <submittedName>
        <fullName evidence="7">LysR family transcriptional regulator</fullName>
    </submittedName>
</protein>
<evidence type="ECO:0000256" key="3">
    <source>
        <dbReference type="ARBA" id="ARBA00023125"/>
    </source>
</evidence>
<dbReference type="GO" id="GO:0003700">
    <property type="term" value="F:DNA-binding transcription factor activity"/>
    <property type="evidence" value="ECO:0007669"/>
    <property type="project" value="InterPro"/>
</dbReference>
<dbReference type="AlphaFoldDB" id="A0A512NBE9"/>
<dbReference type="PANTHER" id="PTHR30537:SF74">
    <property type="entry name" value="HTH-TYPE TRANSCRIPTIONAL REGULATOR TRPI"/>
    <property type="match status" value="1"/>
</dbReference>
<dbReference type="NCBIfam" id="NF008352">
    <property type="entry name" value="PRK11139.1"/>
    <property type="match status" value="1"/>
</dbReference>
<dbReference type="GO" id="GO:0006351">
    <property type="term" value="P:DNA-templated transcription"/>
    <property type="evidence" value="ECO:0007669"/>
    <property type="project" value="TreeGrafter"/>
</dbReference>
<dbReference type="Proteomes" id="UP000321058">
    <property type="component" value="Unassembled WGS sequence"/>
</dbReference>
<dbReference type="InterPro" id="IPR005119">
    <property type="entry name" value="LysR_subst-bd"/>
</dbReference>
<keyword evidence="4" id="KW-0804">Transcription</keyword>
<dbReference type="PRINTS" id="PR00039">
    <property type="entry name" value="HTHLYSR"/>
</dbReference>
<evidence type="ECO:0000256" key="2">
    <source>
        <dbReference type="ARBA" id="ARBA00023015"/>
    </source>
</evidence>
<dbReference type="EMBL" id="BKAJ01000060">
    <property type="protein sequence ID" value="GEP56269.1"/>
    <property type="molecule type" value="Genomic_DNA"/>
</dbReference>
<gene>
    <name evidence="7" type="ORF">RSO01_34350</name>
</gene>
<dbReference type="PANTHER" id="PTHR30537">
    <property type="entry name" value="HTH-TYPE TRANSCRIPTIONAL REGULATOR"/>
    <property type="match status" value="1"/>
</dbReference>
<dbReference type="Pfam" id="PF03466">
    <property type="entry name" value="LysR_substrate"/>
    <property type="match status" value="1"/>
</dbReference>
<evidence type="ECO:0000256" key="4">
    <source>
        <dbReference type="ARBA" id="ARBA00023163"/>
    </source>
</evidence>
<dbReference type="Gene3D" id="3.40.190.10">
    <property type="entry name" value="Periplasmic binding protein-like II"/>
    <property type="match status" value="2"/>
</dbReference>
<dbReference type="Pfam" id="PF00126">
    <property type="entry name" value="HTH_1"/>
    <property type="match status" value="1"/>
</dbReference>
<dbReference type="InterPro" id="IPR036388">
    <property type="entry name" value="WH-like_DNA-bd_sf"/>
</dbReference>
<dbReference type="CDD" id="cd08432">
    <property type="entry name" value="PBP2_GcdR_TrpI_HvrB_AmpR_like"/>
    <property type="match status" value="1"/>
</dbReference>
<proteinExistence type="inferred from homology"/>
<dbReference type="InterPro" id="IPR000847">
    <property type="entry name" value="LysR_HTH_N"/>
</dbReference>
<dbReference type="PROSITE" id="PS50931">
    <property type="entry name" value="HTH_LYSR"/>
    <property type="match status" value="1"/>
</dbReference>
<reference evidence="7 8" key="1">
    <citation type="submission" date="2019-07" db="EMBL/GenBank/DDBJ databases">
        <title>Whole genome shotgun sequence of Reyranella soli NBRC 108950.</title>
        <authorList>
            <person name="Hosoyama A."/>
            <person name="Uohara A."/>
            <person name="Ohji S."/>
            <person name="Ichikawa N."/>
        </authorList>
    </citation>
    <scope>NUCLEOTIDE SEQUENCE [LARGE SCALE GENOMIC DNA]</scope>
    <source>
        <strain evidence="7 8">NBRC 108950</strain>
    </source>
</reference>
<dbReference type="Gene3D" id="1.10.10.10">
    <property type="entry name" value="Winged helix-like DNA-binding domain superfamily/Winged helix DNA-binding domain"/>
    <property type="match status" value="1"/>
</dbReference>
<dbReference type="InterPro" id="IPR036390">
    <property type="entry name" value="WH_DNA-bd_sf"/>
</dbReference>
<dbReference type="InterPro" id="IPR058163">
    <property type="entry name" value="LysR-type_TF_proteobact-type"/>
</dbReference>
<feature type="region of interest" description="Disordered" evidence="5">
    <location>
        <begin position="1"/>
        <end position="32"/>
    </location>
</feature>
<dbReference type="FunFam" id="1.10.10.10:FF:000038">
    <property type="entry name" value="Glycine cleavage system transcriptional activator"/>
    <property type="match status" value="1"/>
</dbReference>
<sequence>MSGAPVPDSADADLAPQRVAGKDRRRPPPRLPPLNLFRTFECAARHGSFRTAAAELCVTPSAVSQQIRQLEDYLGVWLFRRLTRRVELTRDGMRLATSVREAIAMLSAACENVIAADAPTMICVNAASALASRWLVSRLKDFMEAHHNIRVMLQAASDEVDFRRQDVDIAIRWGSCGWNGAVAERLIDDVISPVCSPDFRDRNRLTDPARLHGLTQLHTVGIGNTWSDWLAAAGVNGIAFRDVLYFSDASLMLEAAAQGQGICLATTLLVQDDLRSGRLVRPFRTELAPAEGYHLLVDARHGERPAVAAFRAWIREEARQTLVGEPRHRH</sequence>
<feature type="domain" description="HTH lysR-type" evidence="6">
    <location>
        <begin position="32"/>
        <end position="89"/>
    </location>
</feature>
<keyword evidence="2" id="KW-0805">Transcription regulation</keyword>
<organism evidence="7 8">
    <name type="scientific">Reyranella soli</name>
    <dbReference type="NCBI Taxonomy" id="1230389"/>
    <lineage>
        <taxon>Bacteria</taxon>
        <taxon>Pseudomonadati</taxon>
        <taxon>Pseudomonadota</taxon>
        <taxon>Alphaproteobacteria</taxon>
        <taxon>Hyphomicrobiales</taxon>
        <taxon>Reyranellaceae</taxon>
        <taxon>Reyranella</taxon>
    </lineage>
</organism>